<keyword evidence="4 6" id="KW-1133">Transmembrane helix</keyword>
<evidence type="ECO:0000313" key="9">
    <source>
        <dbReference type="Proteomes" id="UP000051697"/>
    </source>
</evidence>
<feature type="transmembrane region" description="Helical" evidence="6">
    <location>
        <begin position="231"/>
        <end position="255"/>
    </location>
</feature>
<evidence type="ECO:0000256" key="5">
    <source>
        <dbReference type="ARBA" id="ARBA00023136"/>
    </source>
</evidence>
<name>A0A0R1RM50_9LACO</name>
<dbReference type="STRING" id="1423778.FC70_GL001457"/>
<evidence type="ECO:0000313" key="8">
    <source>
        <dbReference type="EMBL" id="KRL54659.1"/>
    </source>
</evidence>
<reference evidence="8 9" key="1">
    <citation type="journal article" date="2015" name="Genome Announc.">
        <title>Expanding the biotechnology potential of lactobacilli through comparative genomics of 213 strains and associated genera.</title>
        <authorList>
            <person name="Sun Z."/>
            <person name="Harris H.M."/>
            <person name="McCann A."/>
            <person name="Guo C."/>
            <person name="Argimon S."/>
            <person name="Zhang W."/>
            <person name="Yang X."/>
            <person name="Jeffery I.B."/>
            <person name="Cooney J.C."/>
            <person name="Kagawa T.F."/>
            <person name="Liu W."/>
            <person name="Song Y."/>
            <person name="Salvetti E."/>
            <person name="Wrobel A."/>
            <person name="Rasinkangas P."/>
            <person name="Parkhill J."/>
            <person name="Rea M.C."/>
            <person name="O'Sullivan O."/>
            <person name="Ritari J."/>
            <person name="Douillard F.P."/>
            <person name="Paul Ross R."/>
            <person name="Yang R."/>
            <person name="Briner A.E."/>
            <person name="Felis G.E."/>
            <person name="de Vos W.M."/>
            <person name="Barrangou R."/>
            <person name="Klaenhammer T.R."/>
            <person name="Caufield P.W."/>
            <person name="Cui Y."/>
            <person name="Zhang H."/>
            <person name="O'Toole P.W."/>
        </authorList>
    </citation>
    <scope>NUCLEOTIDE SEQUENCE [LARGE SCALE GENOMIC DNA]</scope>
    <source>
        <strain evidence="8 9">DSM 15707</strain>
    </source>
</reference>
<comment type="caution">
    <text evidence="8">The sequence shown here is derived from an EMBL/GenBank/DDBJ whole genome shotgun (WGS) entry which is preliminary data.</text>
</comment>
<feature type="transmembrane region" description="Helical" evidence="6">
    <location>
        <begin position="55"/>
        <end position="82"/>
    </location>
</feature>
<dbReference type="InterPro" id="IPR052536">
    <property type="entry name" value="ABC-4_Integral_Memb_Prot"/>
</dbReference>
<dbReference type="GO" id="GO:0005886">
    <property type="term" value="C:plasma membrane"/>
    <property type="evidence" value="ECO:0007669"/>
    <property type="project" value="UniProtKB-SubCell"/>
</dbReference>
<keyword evidence="6" id="KW-0813">Transport</keyword>
<gene>
    <name evidence="8" type="ORF">FC70_GL001457</name>
</gene>
<dbReference type="PATRIC" id="fig|1423778.4.peg.1493"/>
<feature type="transmembrane region" description="Helical" evidence="6">
    <location>
        <begin position="276"/>
        <end position="299"/>
    </location>
</feature>
<dbReference type="Proteomes" id="UP000051697">
    <property type="component" value="Unassembled WGS sequence"/>
</dbReference>
<evidence type="ECO:0000256" key="6">
    <source>
        <dbReference type="PIRNR" id="PIRNR018968"/>
    </source>
</evidence>
<accession>A0A0R1RM50</accession>
<dbReference type="OrthoDB" id="1705903at2"/>
<evidence type="ECO:0000256" key="4">
    <source>
        <dbReference type="ARBA" id="ARBA00022989"/>
    </source>
</evidence>
<evidence type="ECO:0000256" key="2">
    <source>
        <dbReference type="ARBA" id="ARBA00022475"/>
    </source>
</evidence>
<evidence type="ECO:0000259" key="7">
    <source>
        <dbReference type="Pfam" id="PF02687"/>
    </source>
</evidence>
<feature type="transmembrane region" description="Helical" evidence="6">
    <location>
        <begin position="487"/>
        <end position="510"/>
    </location>
</feature>
<dbReference type="PANTHER" id="PTHR46795:SF3">
    <property type="entry name" value="ABC TRANSPORTER PERMEASE"/>
    <property type="match status" value="1"/>
</dbReference>
<feature type="transmembrane region" description="Helical" evidence="6">
    <location>
        <begin position="148"/>
        <end position="170"/>
    </location>
</feature>
<organism evidence="8 9">
    <name type="scientific">Paucilactobacillus oligofermentans DSM 15707 = LMG 22743</name>
    <dbReference type="NCBI Taxonomy" id="1423778"/>
    <lineage>
        <taxon>Bacteria</taxon>
        <taxon>Bacillati</taxon>
        <taxon>Bacillota</taxon>
        <taxon>Bacilli</taxon>
        <taxon>Lactobacillales</taxon>
        <taxon>Lactobacillaceae</taxon>
        <taxon>Paucilactobacillus</taxon>
    </lineage>
</organism>
<dbReference type="KEGG" id="lol:LACOL_1123"/>
<dbReference type="GO" id="GO:0055085">
    <property type="term" value="P:transmembrane transport"/>
    <property type="evidence" value="ECO:0007669"/>
    <property type="project" value="UniProtKB-UniRule"/>
</dbReference>
<dbReference type="PANTHER" id="PTHR46795">
    <property type="entry name" value="ABC TRANSPORTER PERMEASE-RELATED-RELATED"/>
    <property type="match status" value="1"/>
</dbReference>
<dbReference type="RefSeq" id="WP_057890387.1">
    <property type="nucleotide sequence ID" value="NZ_AZFE01000032.1"/>
</dbReference>
<feature type="transmembrane region" description="Helical" evidence="6">
    <location>
        <begin position="201"/>
        <end position="219"/>
    </location>
</feature>
<feature type="domain" description="ABC3 transporter permease C-terminal" evidence="7">
    <location>
        <begin position="59"/>
        <end position="179"/>
    </location>
</feature>
<keyword evidence="9" id="KW-1185">Reference proteome</keyword>
<feature type="transmembrane region" description="Helical" evidence="6">
    <location>
        <begin position="540"/>
        <end position="561"/>
    </location>
</feature>
<dbReference type="PIRSF" id="PIRSF018968">
    <property type="entry name" value="ABC_permease_BceB"/>
    <property type="match status" value="1"/>
</dbReference>
<proteinExistence type="inferred from homology"/>
<keyword evidence="2 6" id="KW-1003">Cell membrane</keyword>
<sequence length="602" mass="67142">MLNKLALSGIKNRLRDYIVLFSGLIISSAIFYMFMALATNKSFITNNAAGSNAKIVFMFGAVLLMIITFVYVSYANSFLLSMRKRDYATFMMLGAKGSKISQLIFIETITIGITATAVGIIAGVGLTAGVGNALINMLGVSSKNFSAFYFPAIVDTLAFFMIVFLIASLVNAIKMSKKPILELLHSNQIPNRNKTKFSIQILQTIIGIGSLAVGYWAMASIKDLKLSALPIALVAIVIGSYLLFNAVVVVIINLLKRNLNFANKNLRNFTLSQINFRIHSYTMILSTVSILFALALGAITVGMGFKNEIPEIADKGVTYDVVTHSQDTQTKKLTSKLTGVKEQVTYTYKVAGNEVYFINTEFNDNPILYPKRDSRGLISDNKYEKITPKSMSKNETEYSYALIDLINGVTDYENTKINFVTKTSFSQLSGKPQTFTTFKLKDFQTNLKQAKQIQMHENKLFPKSDLYGSSKYDMYEQNMGLLGGLAFMGYFLGLAFLAMLASTLMFKILAGADYDKGRYRMLKRMGVRQSLLKNSIRSELAVLFGLPAALGIVHVLFGLQFFKILLIDPYAGIMLPFIAFIIIYLIYYLITVWLYEKIVMND</sequence>
<protein>
    <submittedName>
        <fullName evidence="8">Abc transporter permease</fullName>
    </submittedName>
</protein>
<dbReference type="EMBL" id="AZFE01000032">
    <property type="protein sequence ID" value="KRL54659.1"/>
    <property type="molecule type" value="Genomic_DNA"/>
</dbReference>
<dbReference type="Pfam" id="PF02687">
    <property type="entry name" value="FtsX"/>
    <property type="match status" value="1"/>
</dbReference>
<feature type="transmembrane region" description="Helical" evidence="6">
    <location>
        <begin position="573"/>
        <end position="595"/>
    </location>
</feature>
<keyword evidence="5 6" id="KW-0472">Membrane</keyword>
<evidence type="ECO:0000256" key="3">
    <source>
        <dbReference type="ARBA" id="ARBA00022692"/>
    </source>
</evidence>
<dbReference type="InterPro" id="IPR027022">
    <property type="entry name" value="ABC_permease_BceB-typ"/>
</dbReference>
<dbReference type="AlphaFoldDB" id="A0A0R1RM50"/>
<keyword evidence="3 6" id="KW-0812">Transmembrane</keyword>
<comment type="subcellular location">
    <subcellularLocation>
        <location evidence="1 6">Cell membrane</location>
        <topology evidence="1 6">Multi-pass membrane protein</topology>
    </subcellularLocation>
</comment>
<feature type="transmembrane region" description="Helical" evidence="6">
    <location>
        <begin position="17"/>
        <end position="35"/>
    </location>
</feature>
<comment type="similarity">
    <text evidence="6">Belongs to the ABC-4 integral membrane protein family.</text>
</comment>
<dbReference type="InterPro" id="IPR003838">
    <property type="entry name" value="ABC3_permease_C"/>
</dbReference>
<feature type="transmembrane region" description="Helical" evidence="6">
    <location>
        <begin position="103"/>
        <end position="128"/>
    </location>
</feature>
<evidence type="ECO:0000256" key="1">
    <source>
        <dbReference type="ARBA" id="ARBA00004651"/>
    </source>
</evidence>